<organism evidence="8 9">
    <name type="scientific">Rhodobaculum claviforme</name>
    <dbReference type="NCBI Taxonomy" id="1549854"/>
    <lineage>
        <taxon>Bacteria</taxon>
        <taxon>Pseudomonadati</taxon>
        <taxon>Pseudomonadota</taxon>
        <taxon>Alphaproteobacteria</taxon>
        <taxon>Rhodobacterales</taxon>
        <taxon>Paracoccaceae</taxon>
        <taxon>Rhodobaculum</taxon>
    </lineage>
</organism>
<feature type="transmembrane region" description="Helical" evidence="7">
    <location>
        <begin position="282"/>
        <end position="305"/>
    </location>
</feature>
<sequence length="309" mass="32286">MQALLEVILPVFLVIGFGYGAVRLGLFSDSGVDGLVQFTQNFAIPCLLFSAIATLDLGAVFRLELLAAFYAGAVTGFLAGLLGARWLFGRSWEDAVVVGFCCLFSNSVLLGLPITERAYGAGALAPNFAIIALHAPFCYLVGITVMEGVRNRGRGVVSTVGRVVGSMARNGLMIGIALGFVVNLGRVPIPGVVDQALAFMVAAALPAALFGLGGVLHRYRPDGDLRLVGMICVVSLGLHPAVTWTLATALALDEGQLRSAVLTAAMAPGVNVYIFSSMYGRAMRVAASAVLLATAASLLTAWVWLQVLP</sequence>
<evidence type="ECO:0000256" key="7">
    <source>
        <dbReference type="SAM" id="Phobius"/>
    </source>
</evidence>
<keyword evidence="5 7" id="KW-1133">Transmembrane helix</keyword>
<keyword evidence="2" id="KW-0813">Transport</keyword>
<feature type="transmembrane region" description="Helical" evidence="7">
    <location>
        <begin position="227"/>
        <end position="251"/>
    </location>
</feature>
<comment type="subcellular location">
    <subcellularLocation>
        <location evidence="1">Membrane</location>
        <topology evidence="1">Multi-pass membrane protein</topology>
    </subcellularLocation>
</comment>
<feature type="transmembrane region" description="Helical" evidence="7">
    <location>
        <begin position="95"/>
        <end position="115"/>
    </location>
</feature>
<accession>A0A934WJU1</accession>
<name>A0A934WJU1_9RHOB</name>
<dbReference type="RefSeq" id="WP_201157964.1">
    <property type="nucleotide sequence ID" value="NZ_NHSD01000294.1"/>
</dbReference>
<dbReference type="GO" id="GO:0016020">
    <property type="term" value="C:membrane"/>
    <property type="evidence" value="ECO:0007669"/>
    <property type="project" value="UniProtKB-SubCell"/>
</dbReference>
<gene>
    <name evidence="8" type="ORF">CCR87_12875</name>
</gene>
<dbReference type="Proteomes" id="UP000706333">
    <property type="component" value="Unassembled WGS sequence"/>
</dbReference>
<reference evidence="8" key="2">
    <citation type="journal article" date="2020" name="Microorganisms">
        <title>Osmotic Adaptation and Compatible Solute Biosynthesis of Phototrophic Bacteria as Revealed from Genome Analyses.</title>
        <authorList>
            <person name="Imhoff J.F."/>
            <person name="Rahn T."/>
            <person name="Kunzel S."/>
            <person name="Keller A."/>
            <person name="Neulinger S.C."/>
        </authorList>
    </citation>
    <scope>NUCLEOTIDE SEQUENCE</scope>
    <source>
        <strain evidence="8">LMG 28126</strain>
    </source>
</reference>
<feature type="transmembrane region" description="Helical" evidence="7">
    <location>
        <begin position="7"/>
        <end position="26"/>
    </location>
</feature>
<dbReference type="PANTHER" id="PTHR36838:SF3">
    <property type="entry name" value="TRANSPORTER AUXIN EFFLUX CARRIER EC FAMILY"/>
    <property type="match status" value="1"/>
</dbReference>
<keyword evidence="6 7" id="KW-0472">Membrane</keyword>
<dbReference type="EMBL" id="NHSD01000294">
    <property type="protein sequence ID" value="MBK5928214.1"/>
    <property type="molecule type" value="Genomic_DNA"/>
</dbReference>
<evidence type="ECO:0000256" key="4">
    <source>
        <dbReference type="ARBA" id="ARBA00022692"/>
    </source>
</evidence>
<evidence type="ECO:0000256" key="6">
    <source>
        <dbReference type="ARBA" id="ARBA00023136"/>
    </source>
</evidence>
<evidence type="ECO:0000256" key="3">
    <source>
        <dbReference type="ARBA" id="ARBA00022475"/>
    </source>
</evidence>
<evidence type="ECO:0000256" key="5">
    <source>
        <dbReference type="ARBA" id="ARBA00022989"/>
    </source>
</evidence>
<feature type="transmembrane region" description="Helical" evidence="7">
    <location>
        <begin position="257"/>
        <end position="275"/>
    </location>
</feature>
<feature type="transmembrane region" description="Helical" evidence="7">
    <location>
        <begin position="67"/>
        <end position="88"/>
    </location>
</feature>
<evidence type="ECO:0000256" key="2">
    <source>
        <dbReference type="ARBA" id="ARBA00022448"/>
    </source>
</evidence>
<feature type="transmembrane region" description="Helical" evidence="7">
    <location>
        <begin position="170"/>
        <end position="189"/>
    </location>
</feature>
<dbReference type="InterPro" id="IPR004776">
    <property type="entry name" value="Mem_transp_PIN-like"/>
</dbReference>
<feature type="transmembrane region" description="Helical" evidence="7">
    <location>
        <begin position="195"/>
        <end position="215"/>
    </location>
</feature>
<comment type="caution">
    <text evidence="8">The sequence shown here is derived from an EMBL/GenBank/DDBJ whole genome shotgun (WGS) entry which is preliminary data.</text>
</comment>
<proteinExistence type="predicted"/>
<evidence type="ECO:0000313" key="9">
    <source>
        <dbReference type="Proteomes" id="UP000706333"/>
    </source>
</evidence>
<keyword evidence="3" id="KW-1003">Cell membrane</keyword>
<dbReference type="PANTHER" id="PTHR36838">
    <property type="entry name" value="AUXIN EFFLUX CARRIER FAMILY PROTEIN"/>
    <property type="match status" value="1"/>
</dbReference>
<evidence type="ECO:0000256" key="1">
    <source>
        <dbReference type="ARBA" id="ARBA00004141"/>
    </source>
</evidence>
<evidence type="ECO:0000313" key="8">
    <source>
        <dbReference type="EMBL" id="MBK5928214.1"/>
    </source>
</evidence>
<reference evidence="8" key="1">
    <citation type="submission" date="2017-05" db="EMBL/GenBank/DDBJ databases">
        <authorList>
            <person name="Imhoff J.F."/>
            <person name="Rahn T."/>
            <person name="Kuenzel S."/>
            <person name="Neulinger S.C."/>
        </authorList>
    </citation>
    <scope>NUCLEOTIDE SEQUENCE</scope>
    <source>
        <strain evidence="8">LMG 28126</strain>
    </source>
</reference>
<dbReference type="AlphaFoldDB" id="A0A934WJU1"/>
<protein>
    <submittedName>
        <fullName evidence="8">Malonate transporter</fullName>
    </submittedName>
</protein>
<feature type="transmembrane region" description="Helical" evidence="7">
    <location>
        <begin position="127"/>
        <end position="149"/>
    </location>
</feature>
<keyword evidence="9" id="KW-1185">Reference proteome</keyword>
<keyword evidence="4 7" id="KW-0812">Transmembrane</keyword>
<dbReference type="Pfam" id="PF03547">
    <property type="entry name" value="Mem_trans"/>
    <property type="match status" value="1"/>
</dbReference>
<dbReference type="GO" id="GO:0055085">
    <property type="term" value="P:transmembrane transport"/>
    <property type="evidence" value="ECO:0007669"/>
    <property type="project" value="InterPro"/>
</dbReference>